<comment type="similarity">
    <text evidence="3">Belongs to the peptidase M1 family.</text>
</comment>
<evidence type="ECO:0000256" key="1">
    <source>
        <dbReference type="ARBA" id="ARBA00000098"/>
    </source>
</evidence>
<evidence type="ECO:0000313" key="16">
    <source>
        <dbReference type="Proteomes" id="UP001181355"/>
    </source>
</evidence>
<dbReference type="InterPro" id="IPR050344">
    <property type="entry name" value="Peptidase_M1_aminopeptidases"/>
</dbReference>
<evidence type="ECO:0000259" key="14">
    <source>
        <dbReference type="Pfam" id="PF17900"/>
    </source>
</evidence>
<dbReference type="Gene3D" id="1.10.390.10">
    <property type="entry name" value="Neutral Protease Domain 2"/>
    <property type="match status" value="1"/>
</dbReference>
<dbReference type="SUPFAM" id="SSF55486">
    <property type="entry name" value="Metalloproteases ('zincins'), catalytic domain"/>
    <property type="match status" value="1"/>
</dbReference>
<organism evidence="15 16">
    <name type="scientific">Undibacterium cyanobacteriorum</name>
    <dbReference type="NCBI Taxonomy" id="3073561"/>
    <lineage>
        <taxon>Bacteria</taxon>
        <taxon>Pseudomonadati</taxon>
        <taxon>Pseudomonadota</taxon>
        <taxon>Betaproteobacteria</taxon>
        <taxon>Burkholderiales</taxon>
        <taxon>Oxalobacteraceae</taxon>
        <taxon>Undibacterium</taxon>
    </lineage>
</organism>
<keyword evidence="9 15" id="KW-0378">Hydrolase</keyword>
<evidence type="ECO:0000256" key="10">
    <source>
        <dbReference type="ARBA" id="ARBA00022833"/>
    </source>
</evidence>
<keyword evidence="12" id="KW-0732">Signal</keyword>
<evidence type="ECO:0000256" key="11">
    <source>
        <dbReference type="ARBA" id="ARBA00023049"/>
    </source>
</evidence>
<dbReference type="Gene3D" id="2.60.40.1730">
    <property type="entry name" value="tricorn interacting facor f3 domain"/>
    <property type="match status" value="1"/>
</dbReference>
<dbReference type="InterPro" id="IPR042097">
    <property type="entry name" value="Aminopeptidase_N-like_N_sf"/>
</dbReference>
<dbReference type="PANTHER" id="PTHR11533:SF174">
    <property type="entry name" value="PUROMYCIN-SENSITIVE AMINOPEPTIDASE-RELATED"/>
    <property type="match status" value="1"/>
</dbReference>
<dbReference type="InterPro" id="IPR045357">
    <property type="entry name" value="Aminopeptidase_N-like_N"/>
</dbReference>
<dbReference type="PANTHER" id="PTHR11533">
    <property type="entry name" value="PROTEASE M1 ZINC METALLOPROTEASE"/>
    <property type="match status" value="1"/>
</dbReference>
<sequence>MKYCVAFLASLLLLGSAFGDDRYPRNKDIDVVRYRFLIEVNDQNDVIQGQSQVNMRFLARTKQFSLDLASKTTDGKGMEVLAVKQGDQMLKFEHAQDRLTIYPKDEINGGDSLTFQIEYRGQPAAGLFISKNKFGDRVFFADNWPNLGHQWLPTIDHPSDKAAVEFLVIAPAQYSVVANGLKMEESYIDPQRKLTHWKEDVPLAVKVMVIGVAKFAMQESARFNDVAISSWVFPQNRSEGFRDYAIAISPLSFFHQKIGPYPYKKLANVQSKTRFGGLENANTIFYFENSVTGKAEQEALVAHEIAHQWFGNSATEADWHHVWLSEGFATYFTNLYIENTYGHDRFLGRQVADREKIIRYSQKQWRPIVDTEIADPKNVLSPNTYEKGGWVLHMLRQELGDEVFWQGIRAYYAKFAGKNALSEDFASVMEQVSGKDLKAFFKQWLYQAGYPVLKGSWTYDAKTKEVVLELEQSNQDLFQFPLEVAIQQPDGKLQVQTVKIANFKESFRLKTDFVPKLVSLDPHVRLLFDGKLTAN</sequence>
<evidence type="ECO:0000256" key="4">
    <source>
        <dbReference type="ARBA" id="ARBA00012564"/>
    </source>
</evidence>
<keyword evidence="8" id="KW-0479">Metal-binding</keyword>
<dbReference type="SUPFAM" id="SSF63737">
    <property type="entry name" value="Leukotriene A4 hydrolase N-terminal domain"/>
    <property type="match status" value="1"/>
</dbReference>
<dbReference type="RefSeq" id="WP_309483468.1">
    <property type="nucleotide sequence ID" value="NZ_CP133720.1"/>
</dbReference>
<reference evidence="15" key="1">
    <citation type="submission" date="2023-09" db="EMBL/GenBank/DDBJ databases">
        <title>Undibacterium sp. 20NA77.5 isolated from freshwater.</title>
        <authorList>
            <person name="Le V."/>
            <person name="Ko S.-R."/>
            <person name="Ahn C.-Y."/>
            <person name="Oh H.-M."/>
        </authorList>
    </citation>
    <scope>NUCLEOTIDE SEQUENCE</scope>
    <source>
        <strain evidence="15">20NA77.5</strain>
    </source>
</reference>
<protein>
    <recommendedName>
        <fullName evidence="5">Aminopeptidase N</fullName>
        <ecNumber evidence="4">3.4.11.2</ecNumber>
    </recommendedName>
</protein>
<evidence type="ECO:0000256" key="2">
    <source>
        <dbReference type="ARBA" id="ARBA00001947"/>
    </source>
</evidence>
<dbReference type="PRINTS" id="PR00756">
    <property type="entry name" value="ALADIPTASE"/>
</dbReference>
<evidence type="ECO:0000256" key="12">
    <source>
        <dbReference type="SAM" id="SignalP"/>
    </source>
</evidence>
<dbReference type="EMBL" id="CP133720">
    <property type="protein sequence ID" value="WMW81991.1"/>
    <property type="molecule type" value="Genomic_DNA"/>
</dbReference>
<gene>
    <name evidence="15" type="ORF">RF679_06810</name>
</gene>
<accession>A0ABY9RM06</accession>
<keyword evidence="10" id="KW-0862">Zinc</keyword>
<keyword evidence="7" id="KW-0645">Protease</keyword>
<proteinExistence type="inferred from homology"/>
<name>A0ABY9RM06_9BURK</name>
<dbReference type="Pfam" id="PF01433">
    <property type="entry name" value="Peptidase_M1"/>
    <property type="match status" value="1"/>
</dbReference>
<evidence type="ECO:0000256" key="5">
    <source>
        <dbReference type="ARBA" id="ARBA00015611"/>
    </source>
</evidence>
<comment type="cofactor">
    <cofactor evidence="2">
        <name>Zn(2+)</name>
        <dbReference type="ChEBI" id="CHEBI:29105"/>
    </cofactor>
</comment>
<dbReference type="CDD" id="cd09603">
    <property type="entry name" value="M1_APN_like"/>
    <property type="match status" value="1"/>
</dbReference>
<dbReference type="InterPro" id="IPR014782">
    <property type="entry name" value="Peptidase_M1_dom"/>
</dbReference>
<keyword evidence="6 15" id="KW-0031">Aminopeptidase</keyword>
<evidence type="ECO:0000256" key="7">
    <source>
        <dbReference type="ARBA" id="ARBA00022670"/>
    </source>
</evidence>
<evidence type="ECO:0000256" key="6">
    <source>
        <dbReference type="ARBA" id="ARBA00022438"/>
    </source>
</evidence>
<dbReference type="Proteomes" id="UP001181355">
    <property type="component" value="Chromosome"/>
</dbReference>
<feature type="domain" description="Aminopeptidase N-like N-terminal" evidence="14">
    <location>
        <begin position="33"/>
        <end position="202"/>
    </location>
</feature>
<feature type="domain" description="Peptidase M1 membrane alanine aminopeptidase" evidence="13">
    <location>
        <begin position="251"/>
        <end position="444"/>
    </location>
</feature>
<keyword evidence="11" id="KW-0482">Metalloprotease</keyword>
<dbReference type="InterPro" id="IPR001930">
    <property type="entry name" value="Peptidase_M1"/>
</dbReference>
<keyword evidence="16" id="KW-1185">Reference proteome</keyword>
<evidence type="ECO:0000256" key="3">
    <source>
        <dbReference type="ARBA" id="ARBA00010136"/>
    </source>
</evidence>
<dbReference type="GO" id="GO:0004177">
    <property type="term" value="F:aminopeptidase activity"/>
    <property type="evidence" value="ECO:0007669"/>
    <property type="project" value="UniProtKB-KW"/>
</dbReference>
<dbReference type="Pfam" id="PF17900">
    <property type="entry name" value="Peptidase_M1_N"/>
    <property type="match status" value="1"/>
</dbReference>
<comment type="catalytic activity">
    <reaction evidence="1">
        <text>Release of an N-terminal amino acid, Xaa-|-Yaa- from a peptide, amide or arylamide. Xaa is preferably Ala, but may be most amino acids including Pro (slow action). When a terminal hydrophobic residue is followed by a prolyl residue, the two may be released as an intact Xaa-Pro dipeptide.</text>
        <dbReference type="EC" id="3.4.11.2"/>
    </reaction>
</comment>
<evidence type="ECO:0000313" key="15">
    <source>
        <dbReference type="EMBL" id="WMW81991.1"/>
    </source>
</evidence>
<evidence type="ECO:0000259" key="13">
    <source>
        <dbReference type="Pfam" id="PF01433"/>
    </source>
</evidence>
<feature type="chain" id="PRO_5047274251" description="Aminopeptidase N" evidence="12">
    <location>
        <begin position="20"/>
        <end position="535"/>
    </location>
</feature>
<evidence type="ECO:0000256" key="9">
    <source>
        <dbReference type="ARBA" id="ARBA00022801"/>
    </source>
</evidence>
<dbReference type="EC" id="3.4.11.2" evidence="4"/>
<feature type="signal peptide" evidence="12">
    <location>
        <begin position="1"/>
        <end position="19"/>
    </location>
</feature>
<evidence type="ECO:0000256" key="8">
    <source>
        <dbReference type="ARBA" id="ARBA00022723"/>
    </source>
</evidence>
<dbReference type="InterPro" id="IPR027268">
    <property type="entry name" value="Peptidase_M4/M1_CTD_sf"/>
</dbReference>